<proteinExistence type="predicted"/>
<dbReference type="AlphaFoldDB" id="A0A6J4UTQ4"/>
<evidence type="ECO:0008006" key="2">
    <source>
        <dbReference type="Google" id="ProtNLM"/>
    </source>
</evidence>
<dbReference type="PANTHER" id="PTHR30007">
    <property type="entry name" value="PHP DOMAIN PROTEIN"/>
    <property type="match status" value="1"/>
</dbReference>
<evidence type="ECO:0000313" key="1">
    <source>
        <dbReference type="EMBL" id="CAA9557764.1"/>
    </source>
</evidence>
<accession>A0A6J4UTQ4</accession>
<dbReference type="PANTHER" id="PTHR30007:SF0">
    <property type="entry name" value="TRANSPOSASE"/>
    <property type="match status" value="1"/>
</dbReference>
<name>A0A6J4UTQ4_9BACT</name>
<gene>
    <name evidence="1" type="ORF">AVDCRST_MAG19-1377</name>
</gene>
<dbReference type="EMBL" id="CADCWL010000058">
    <property type="protein sequence ID" value="CAA9557764.1"/>
    <property type="molecule type" value="Genomic_DNA"/>
</dbReference>
<sequence>MTDDGWAFVAPYPTSMDLGAPQRRHDLRWSVCAGAPWRRLPTKFPPRQSIYQQTQRRLRAGVVPATVDDLRALLRWLQGWADRPTAAILDRPGDRPAECRMPPRRGGFFKRSDRRRHLHCSFVLPPLVVSNAFSNFPV</sequence>
<reference evidence="1" key="1">
    <citation type="submission" date="2020-02" db="EMBL/GenBank/DDBJ databases">
        <authorList>
            <person name="Meier V. D."/>
        </authorList>
    </citation>
    <scope>NUCLEOTIDE SEQUENCE</scope>
    <source>
        <strain evidence="1">AVDCRST_MAG19</strain>
    </source>
</reference>
<protein>
    <recommendedName>
        <fullName evidence="2">Mobile element protein</fullName>
    </recommendedName>
</protein>
<organism evidence="1">
    <name type="scientific">uncultured Thermomicrobiales bacterium</name>
    <dbReference type="NCBI Taxonomy" id="1645740"/>
    <lineage>
        <taxon>Bacteria</taxon>
        <taxon>Pseudomonadati</taxon>
        <taxon>Thermomicrobiota</taxon>
        <taxon>Thermomicrobia</taxon>
        <taxon>Thermomicrobiales</taxon>
        <taxon>environmental samples</taxon>
    </lineage>
</organism>